<dbReference type="GeneID" id="85386530"/>
<evidence type="ECO:0000313" key="2">
    <source>
        <dbReference type="Proteomes" id="UP001244207"/>
    </source>
</evidence>
<dbReference type="EMBL" id="JAHMHS010000059">
    <property type="protein sequence ID" value="KAK1723851.1"/>
    <property type="molecule type" value="Genomic_DNA"/>
</dbReference>
<dbReference type="Proteomes" id="UP001244207">
    <property type="component" value="Unassembled WGS sequence"/>
</dbReference>
<accession>A0AAD8UM34</accession>
<gene>
    <name evidence="1" type="ORF">BDZ83DRAFT_370828</name>
</gene>
<reference evidence="1" key="1">
    <citation type="submission" date="2021-12" db="EMBL/GenBank/DDBJ databases">
        <title>Comparative genomics, transcriptomics and evolutionary studies reveal genomic signatures of adaptation to plant cell wall in hemibiotrophic fungi.</title>
        <authorList>
            <consortium name="DOE Joint Genome Institute"/>
            <person name="Baroncelli R."/>
            <person name="Diaz J.F."/>
            <person name="Benocci T."/>
            <person name="Peng M."/>
            <person name="Battaglia E."/>
            <person name="Haridas S."/>
            <person name="Andreopoulos W."/>
            <person name="Labutti K."/>
            <person name="Pangilinan J."/>
            <person name="Floch G.L."/>
            <person name="Makela M.R."/>
            <person name="Henrissat B."/>
            <person name="Grigoriev I.V."/>
            <person name="Crouch J.A."/>
            <person name="De Vries R.P."/>
            <person name="Sukno S.A."/>
            <person name="Thon M.R."/>
        </authorList>
    </citation>
    <scope>NUCLEOTIDE SEQUENCE</scope>
    <source>
        <strain evidence="1">CBS 112980</strain>
    </source>
</reference>
<name>A0AAD8UM34_GLOAC</name>
<dbReference type="RefSeq" id="XP_060363906.1">
    <property type="nucleotide sequence ID" value="XM_060502631.1"/>
</dbReference>
<dbReference type="AlphaFoldDB" id="A0AAD8UM34"/>
<sequence length="143" mass="16292">MANLIDLTEVTAYAEDNCMPGTTARAQLGSVMTWDLTQSSRGPTDTVMSDHVSLRVRPHSFTKDQHHRSAIPQTASEFTNKLRGLIDNFFFYLHFYSLRLKESIRKSGSSLENHRGPREGAFFDDHELCTTEMARFFFNPAQS</sequence>
<proteinExistence type="predicted"/>
<keyword evidence="2" id="KW-1185">Reference proteome</keyword>
<evidence type="ECO:0000313" key="1">
    <source>
        <dbReference type="EMBL" id="KAK1723851.1"/>
    </source>
</evidence>
<organism evidence="1 2">
    <name type="scientific">Glomerella acutata</name>
    <name type="common">Colletotrichum acutatum</name>
    <dbReference type="NCBI Taxonomy" id="27357"/>
    <lineage>
        <taxon>Eukaryota</taxon>
        <taxon>Fungi</taxon>
        <taxon>Dikarya</taxon>
        <taxon>Ascomycota</taxon>
        <taxon>Pezizomycotina</taxon>
        <taxon>Sordariomycetes</taxon>
        <taxon>Hypocreomycetidae</taxon>
        <taxon>Glomerellales</taxon>
        <taxon>Glomerellaceae</taxon>
        <taxon>Colletotrichum</taxon>
        <taxon>Colletotrichum acutatum species complex</taxon>
    </lineage>
</organism>
<protein>
    <submittedName>
        <fullName evidence="1">Uncharacterized protein</fullName>
    </submittedName>
</protein>
<comment type="caution">
    <text evidence="1">The sequence shown here is derived from an EMBL/GenBank/DDBJ whole genome shotgun (WGS) entry which is preliminary data.</text>
</comment>